<feature type="compositionally biased region" description="Basic and acidic residues" evidence="1">
    <location>
        <begin position="89"/>
        <end position="98"/>
    </location>
</feature>
<feature type="domain" description="DUF6589" evidence="3">
    <location>
        <begin position="415"/>
        <end position="822"/>
    </location>
</feature>
<sequence length="948" mass="106321">MRPCAIVIAVLGVLAASTTTRDSSRATGVAVSAVFMPAAVIFTPGRNSRTPPPGPVQQPSSGPNPTFDPSPPKRRGGRRMSTKLKRQRLAQEEAKKDQASWTSEHVAAEQSRVMQEKLAAAAAAQKAAREVAAAAKTEQDRTARIREALRALKSAGCKTAYQFFEEFFASTDREISKQATRLVHDHGAELLDLLHAKRPEIVEQWAVKVSLPVIAAEGQNLADLLRPDLTKEFSSRLETWPLERMLSEATTAAPNLCELLMLMGMTSDVGRDDNKLVLITVLCMLAQAQNNRANEFQEMMGTYFLACNTPRRQFDVLARAGLTVSYSKAISDLKGLFAEGLARLRRMVQEKACMIVWDNLNIAFKVAEQRHNSKDSFENGTTATLIALYGVLRGELELEILETRTNRRSIVDFEPMDTLPTAEQIIQTRRSSLWHVRRILLERFPKLDAKFKDDLGDIPVIQAIPLHRTEHFPVPAMKIDESSLDGTILDVIDTVVTRTLELNAAGMRAHGVMFAGGDLLSLNLTDKAIAARREDTELLDAYGRYLQDMIGLFHVKLSATRGTVNEHWGEPNSKFPGSLWSQNSFLSQKSIPAGWKAKKLPPFRPTYELMLTLSLLAHVLDGYRLHCGAESLDVWAESDLSWADIECVSEVIVEKLCSASTVEELRLLPEPERDSQLENTILCNHDMLVLLLFTTSIKSGDVGMVLNILAHWIVMFRGTRSMPKYADALFELINNLRKWPPALRDAYLNNWLVNLTGKLNAFKEIDLLQEHQNFWAKVGYNARGSNRSWDWLSMITVVIFNLRDVMRNVQTQFKIPHHGISHSSPNAAEDIAKLQGWLESNNLQTYVKERPGYDTILRVRDLMVAGAAYANTPGAFKNFRRETRKVTYKHSSPVPAETESEEEEEGGADEETEQQLDRIEEDDLMHDDEEFTIMADQLMDMAQEVVGI</sequence>
<dbReference type="Proteomes" id="UP001218218">
    <property type="component" value="Unassembled WGS sequence"/>
</dbReference>
<protein>
    <recommendedName>
        <fullName evidence="3">DUF6589 domain-containing protein</fullName>
    </recommendedName>
</protein>
<evidence type="ECO:0000313" key="5">
    <source>
        <dbReference type="Proteomes" id="UP001218218"/>
    </source>
</evidence>
<evidence type="ECO:0000256" key="1">
    <source>
        <dbReference type="SAM" id="MobiDB-lite"/>
    </source>
</evidence>
<feature type="chain" id="PRO_5042107128" description="DUF6589 domain-containing protein" evidence="2">
    <location>
        <begin position="21"/>
        <end position="948"/>
    </location>
</feature>
<gene>
    <name evidence="4" type="ORF">DFH08DRAFT_798926</name>
</gene>
<evidence type="ECO:0000259" key="3">
    <source>
        <dbReference type="Pfam" id="PF20231"/>
    </source>
</evidence>
<feature type="region of interest" description="Disordered" evidence="1">
    <location>
        <begin position="44"/>
        <end position="108"/>
    </location>
</feature>
<dbReference type="InterPro" id="IPR046496">
    <property type="entry name" value="DUF6589"/>
</dbReference>
<comment type="caution">
    <text evidence="4">The sequence shown here is derived from an EMBL/GenBank/DDBJ whole genome shotgun (WGS) entry which is preliminary data.</text>
</comment>
<feature type="signal peptide" evidence="2">
    <location>
        <begin position="1"/>
        <end position="20"/>
    </location>
</feature>
<dbReference type="EMBL" id="JARIHO010000003">
    <property type="protein sequence ID" value="KAJ7364601.1"/>
    <property type="molecule type" value="Genomic_DNA"/>
</dbReference>
<accession>A0AAD7APE7</accession>
<evidence type="ECO:0000256" key="2">
    <source>
        <dbReference type="SAM" id="SignalP"/>
    </source>
</evidence>
<name>A0AAD7APE7_9AGAR</name>
<dbReference type="AlphaFoldDB" id="A0AAD7APE7"/>
<evidence type="ECO:0000313" key="4">
    <source>
        <dbReference type="EMBL" id="KAJ7364601.1"/>
    </source>
</evidence>
<dbReference type="Pfam" id="PF20231">
    <property type="entry name" value="DUF6589"/>
    <property type="match status" value="1"/>
</dbReference>
<feature type="region of interest" description="Disordered" evidence="1">
    <location>
        <begin position="887"/>
        <end position="923"/>
    </location>
</feature>
<organism evidence="4 5">
    <name type="scientific">Mycena albidolilacea</name>
    <dbReference type="NCBI Taxonomy" id="1033008"/>
    <lineage>
        <taxon>Eukaryota</taxon>
        <taxon>Fungi</taxon>
        <taxon>Dikarya</taxon>
        <taxon>Basidiomycota</taxon>
        <taxon>Agaricomycotina</taxon>
        <taxon>Agaricomycetes</taxon>
        <taxon>Agaricomycetidae</taxon>
        <taxon>Agaricales</taxon>
        <taxon>Marasmiineae</taxon>
        <taxon>Mycenaceae</taxon>
        <taxon>Mycena</taxon>
    </lineage>
</organism>
<feature type="compositionally biased region" description="Acidic residues" evidence="1">
    <location>
        <begin position="898"/>
        <end position="923"/>
    </location>
</feature>
<keyword evidence="2" id="KW-0732">Signal</keyword>
<reference evidence="4" key="1">
    <citation type="submission" date="2023-03" db="EMBL/GenBank/DDBJ databases">
        <title>Massive genome expansion in bonnet fungi (Mycena s.s.) driven by repeated elements and novel gene families across ecological guilds.</title>
        <authorList>
            <consortium name="Lawrence Berkeley National Laboratory"/>
            <person name="Harder C.B."/>
            <person name="Miyauchi S."/>
            <person name="Viragh M."/>
            <person name="Kuo A."/>
            <person name="Thoen E."/>
            <person name="Andreopoulos B."/>
            <person name="Lu D."/>
            <person name="Skrede I."/>
            <person name="Drula E."/>
            <person name="Henrissat B."/>
            <person name="Morin E."/>
            <person name="Kohler A."/>
            <person name="Barry K."/>
            <person name="LaButti K."/>
            <person name="Morin E."/>
            <person name="Salamov A."/>
            <person name="Lipzen A."/>
            <person name="Mereny Z."/>
            <person name="Hegedus B."/>
            <person name="Baldrian P."/>
            <person name="Stursova M."/>
            <person name="Weitz H."/>
            <person name="Taylor A."/>
            <person name="Grigoriev I.V."/>
            <person name="Nagy L.G."/>
            <person name="Martin F."/>
            <person name="Kauserud H."/>
        </authorList>
    </citation>
    <scope>NUCLEOTIDE SEQUENCE</scope>
    <source>
        <strain evidence="4">CBHHK002</strain>
    </source>
</reference>
<feature type="compositionally biased region" description="Basic residues" evidence="1">
    <location>
        <begin position="72"/>
        <end position="88"/>
    </location>
</feature>
<proteinExistence type="predicted"/>
<keyword evidence="5" id="KW-1185">Reference proteome</keyword>